<sequence>MLLPLPPLEAEVSSGSSSLFPTWLHRTTNQLCAALGSASLTLGDPNLAQGHALQQQQADMEQGAWQAHTPHSWQHTLPSSPRSFTGLGRSNSSSLSQGEASWAQGQAGLLSRWQGVAPPGGPQP</sequence>
<dbReference type="AlphaFoldDB" id="A0A699YND4"/>
<accession>A0A699YND4</accession>
<proteinExistence type="predicted"/>
<organism evidence="2 3">
    <name type="scientific">Haematococcus lacustris</name>
    <name type="common">Green alga</name>
    <name type="synonym">Haematococcus pluvialis</name>
    <dbReference type="NCBI Taxonomy" id="44745"/>
    <lineage>
        <taxon>Eukaryota</taxon>
        <taxon>Viridiplantae</taxon>
        <taxon>Chlorophyta</taxon>
        <taxon>core chlorophytes</taxon>
        <taxon>Chlorophyceae</taxon>
        <taxon>CS clade</taxon>
        <taxon>Chlamydomonadales</taxon>
        <taxon>Haematococcaceae</taxon>
        <taxon>Haematococcus</taxon>
    </lineage>
</organism>
<feature type="region of interest" description="Disordered" evidence="1">
    <location>
        <begin position="51"/>
        <end position="124"/>
    </location>
</feature>
<feature type="non-terminal residue" evidence="2">
    <location>
        <position position="1"/>
    </location>
</feature>
<feature type="compositionally biased region" description="Polar residues" evidence="1">
    <location>
        <begin position="69"/>
        <end position="99"/>
    </location>
</feature>
<name>A0A699YND4_HAELA</name>
<evidence type="ECO:0000256" key="1">
    <source>
        <dbReference type="SAM" id="MobiDB-lite"/>
    </source>
</evidence>
<dbReference type="EMBL" id="BLLF01000159">
    <property type="protein sequence ID" value="GFH08416.1"/>
    <property type="molecule type" value="Genomic_DNA"/>
</dbReference>
<reference evidence="2 3" key="1">
    <citation type="submission" date="2020-02" db="EMBL/GenBank/DDBJ databases">
        <title>Draft genome sequence of Haematococcus lacustris strain NIES-144.</title>
        <authorList>
            <person name="Morimoto D."/>
            <person name="Nakagawa S."/>
            <person name="Yoshida T."/>
            <person name="Sawayama S."/>
        </authorList>
    </citation>
    <scope>NUCLEOTIDE SEQUENCE [LARGE SCALE GENOMIC DNA]</scope>
    <source>
        <strain evidence="2 3">NIES-144</strain>
    </source>
</reference>
<dbReference type="Proteomes" id="UP000485058">
    <property type="component" value="Unassembled WGS sequence"/>
</dbReference>
<protein>
    <submittedName>
        <fullName evidence="2">Uncharacterized protein</fullName>
    </submittedName>
</protein>
<comment type="caution">
    <text evidence="2">The sequence shown here is derived from an EMBL/GenBank/DDBJ whole genome shotgun (WGS) entry which is preliminary data.</text>
</comment>
<evidence type="ECO:0000313" key="2">
    <source>
        <dbReference type="EMBL" id="GFH08416.1"/>
    </source>
</evidence>
<keyword evidence="3" id="KW-1185">Reference proteome</keyword>
<evidence type="ECO:0000313" key="3">
    <source>
        <dbReference type="Proteomes" id="UP000485058"/>
    </source>
</evidence>
<gene>
    <name evidence="2" type="ORF">HaLaN_03370</name>
</gene>